<feature type="binding site" evidence="1">
    <location>
        <position position="41"/>
    </location>
    <ligand>
        <name>Zn(2+)</name>
        <dbReference type="ChEBI" id="CHEBI:29105"/>
    </ligand>
</feature>
<dbReference type="InterPro" id="IPR013216">
    <property type="entry name" value="Methyltransf_11"/>
</dbReference>
<feature type="binding site" evidence="1">
    <location>
        <position position="20"/>
    </location>
    <ligand>
        <name>Zn(2+)</name>
        <dbReference type="ChEBI" id="CHEBI:29105"/>
    </ligand>
</feature>
<dbReference type="GO" id="GO:0046872">
    <property type="term" value="F:metal ion binding"/>
    <property type="evidence" value="ECO:0007669"/>
    <property type="project" value="UniProtKB-KW"/>
</dbReference>
<proteinExistence type="predicted"/>
<keyword evidence="1" id="KW-0862">Zinc</keyword>
<feature type="binding site" evidence="1">
    <location>
        <position position="37"/>
    </location>
    <ligand>
        <name>Zn(2+)</name>
        <dbReference type="ChEBI" id="CHEBI:29105"/>
    </ligand>
</feature>
<protein>
    <submittedName>
        <fullName evidence="4">23S rRNA (Guanine745-N1)-methyltransferase</fullName>
    </submittedName>
</protein>
<keyword evidence="5" id="KW-1185">Reference proteome</keyword>
<keyword evidence="4" id="KW-0808">Transferase</keyword>
<keyword evidence="1" id="KW-0479">Metal-binding</keyword>
<dbReference type="PIRSF" id="PIRSF018249">
    <property type="entry name" value="MyrA_prd"/>
    <property type="match status" value="1"/>
</dbReference>
<evidence type="ECO:0000313" key="5">
    <source>
        <dbReference type="Proteomes" id="UP000198564"/>
    </source>
</evidence>
<dbReference type="Pfam" id="PF08241">
    <property type="entry name" value="Methyltransf_11"/>
    <property type="match status" value="1"/>
</dbReference>
<feature type="domain" description="Methyltransferase type 11" evidence="3">
    <location>
        <begin position="98"/>
        <end position="184"/>
    </location>
</feature>
<keyword evidence="2" id="KW-0949">S-adenosyl-L-methionine</keyword>
<evidence type="ECO:0000256" key="2">
    <source>
        <dbReference type="PIRSR" id="PIRSR018249-2"/>
    </source>
</evidence>
<organism evidence="4 5">
    <name type="scientific">Alkalibacterium gilvum</name>
    <dbReference type="NCBI Taxonomy" id="1130080"/>
    <lineage>
        <taxon>Bacteria</taxon>
        <taxon>Bacillati</taxon>
        <taxon>Bacillota</taxon>
        <taxon>Bacilli</taxon>
        <taxon>Lactobacillales</taxon>
        <taxon>Carnobacteriaceae</taxon>
        <taxon>Alkalibacterium</taxon>
    </lineage>
</organism>
<dbReference type="EMBL" id="FNYW01000003">
    <property type="protein sequence ID" value="SEI55169.1"/>
    <property type="molecule type" value="Genomic_DNA"/>
</dbReference>
<dbReference type="InterPro" id="IPR029063">
    <property type="entry name" value="SAM-dependent_MTases_sf"/>
</dbReference>
<reference evidence="5" key="1">
    <citation type="submission" date="2016-10" db="EMBL/GenBank/DDBJ databases">
        <authorList>
            <person name="Varghese N."/>
            <person name="Submissions S."/>
        </authorList>
    </citation>
    <scope>NUCLEOTIDE SEQUENCE [LARGE SCALE GENOMIC DNA]</scope>
    <source>
        <strain evidence="5">DSM 25751</strain>
    </source>
</reference>
<name>A0A1H6RH81_9LACT</name>
<feature type="binding site" evidence="2">
    <location>
        <begin position="104"/>
        <end position="105"/>
    </location>
    <ligand>
        <name>S-adenosyl-L-methionine</name>
        <dbReference type="ChEBI" id="CHEBI:59789"/>
    </ligand>
</feature>
<accession>A0A1H6RH81</accession>
<dbReference type="RefSeq" id="WP_091632583.1">
    <property type="nucleotide sequence ID" value="NZ_FNYW01000003.1"/>
</dbReference>
<dbReference type="OrthoDB" id="5522265at2"/>
<gene>
    <name evidence="4" type="ORF">SAMN04488113_10313</name>
</gene>
<dbReference type="Proteomes" id="UP000198564">
    <property type="component" value="Unassembled WGS sequence"/>
</dbReference>
<dbReference type="InterPro" id="IPR016718">
    <property type="entry name" value="rRNA_m1G-MeTrfase_A_prd"/>
</dbReference>
<dbReference type="GO" id="GO:0008757">
    <property type="term" value="F:S-adenosylmethionine-dependent methyltransferase activity"/>
    <property type="evidence" value="ECO:0007669"/>
    <property type="project" value="InterPro"/>
</dbReference>
<dbReference type="AlphaFoldDB" id="A0A1H6RH81"/>
<dbReference type="SUPFAM" id="SSF53335">
    <property type="entry name" value="S-adenosyl-L-methionine-dependent methyltransferases"/>
    <property type="match status" value="1"/>
</dbReference>
<dbReference type="GO" id="GO:0032259">
    <property type="term" value="P:methylation"/>
    <property type="evidence" value="ECO:0007669"/>
    <property type="project" value="UniProtKB-KW"/>
</dbReference>
<dbReference type="Gene3D" id="3.40.50.150">
    <property type="entry name" value="Vaccinia Virus protein VP39"/>
    <property type="match status" value="1"/>
</dbReference>
<evidence type="ECO:0000256" key="1">
    <source>
        <dbReference type="PIRSR" id="PIRSR018249-1"/>
    </source>
</evidence>
<evidence type="ECO:0000313" key="4">
    <source>
        <dbReference type="EMBL" id="SEI55169.1"/>
    </source>
</evidence>
<keyword evidence="4" id="KW-0489">Methyltransferase</keyword>
<dbReference type="CDD" id="cd02440">
    <property type="entry name" value="AdoMet_MTases"/>
    <property type="match status" value="1"/>
</dbReference>
<dbReference type="STRING" id="1130080.SAMN04488113_10313"/>
<feature type="binding site" evidence="2">
    <location>
        <position position="191"/>
    </location>
    <ligand>
        <name>S-adenosyl-L-methionine</name>
        <dbReference type="ChEBI" id="CHEBI:59789"/>
    </ligand>
</feature>
<feature type="binding site" evidence="1">
    <location>
        <position position="23"/>
    </location>
    <ligand>
        <name>Zn(2+)</name>
        <dbReference type="ChEBI" id="CHEBI:29105"/>
    </ligand>
</feature>
<evidence type="ECO:0000259" key="3">
    <source>
        <dbReference type="Pfam" id="PF08241"/>
    </source>
</evidence>
<sequence length="279" mass="31927">MKKIDKSALFLKEHLDLFRCPVCASDFKNVIGNQLICGENHTYNLSKKGTIYFLMKPSKTEYSREMLLSRQRIAKMGFWKPMLDVLYPLINKNNGVTLDAGCGEGAHSAYLKEKGLKGPVIAFDISKEGINLGAATYSSPFFVVADLAQSPFQTSKFDTILNILSPSNYDEFDRLLKENGRVIKVVPGKNYLTELRSFQTLSKQTYSNEEVKNKFMEHFKNVENYPVNYTVELTDEEISDFLKMTPLAWNIDIPKTKYEKLRRITIDMEILVGNKTIEE</sequence>